<dbReference type="InterPro" id="IPR011289">
    <property type="entry name" value="Fruc_bis_ald_class-2"/>
</dbReference>
<reference evidence="5 6" key="1">
    <citation type="submission" date="2021-03" db="EMBL/GenBank/DDBJ databases">
        <title>Caproiciproducens sp. nov. isolated from feces of cow.</title>
        <authorList>
            <person name="Choi J.-Y."/>
        </authorList>
    </citation>
    <scope>NUCLEOTIDE SEQUENCE [LARGE SCALE GENOMIC DNA]</scope>
    <source>
        <strain evidence="5 6">AGMB10547</strain>
    </source>
</reference>
<keyword evidence="4 5" id="KW-0456">Lyase</keyword>
<evidence type="ECO:0000313" key="5">
    <source>
        <dbReference type="EMBL" id="MBW7573019.1"/>
    </source>
</evidence>
<dbReference type="SUPFAM" id="SSF51569">
    <property type="entry name" value="Aldolase"/>
    <property type="match status" value="1"/>
</dbReference>
<evidence type="ECO:0000256" key="3">
    <source>
        <dbReference type="ARBA" id="ARBA00022833"/>
    </source>
</evidence>
<dbReference type="InterPro" id="IPR050246">
    <property type="entry name" value="Class_II_FBP_aldolase"/>
</dbReference>
<protein>
    <submittedName>
        <fullName evidence="5">Class II fructose-1,6-bisphosphate aldolase</fullName>
        <ecNumber evidence="5">4.1.2.13</ecNumber>
    </submittedName>
</protein>
<dbReference type="GO" id="GO:0004332">
    <property type="term" value="F:fructose-bisphosphate aldolase activity"/>
    <property type="evidence" value="ECO:0007669"/>
    <property type="project" value="UniProtKB-EC"/>
</dbReference>
<dbReference type="RefSeq" id="WP_219965425.1">
    <property type="nucleotide sequence ID" value="NZ_JAGFNZ010000003.1"/>
</dbReference>
<dbReference type="CDD" id="cd00947">
    <property type="entry name" value="TBP_aldolase_IIB"/>
    <property type="match status" value="1"/>
</dbReference>
<evidence type="ECO:0000256" key="4">
    <source>
        <dbReference type="ARBA" id="ARBA00023239"/>
    </source>
</evidence>
<dbReference type="NCBIfam" id="TIGR01859">
    <property type="entry name" value="fruc_bis_ald"/>
    <property type="match status" value="1"/>
</dbReference>
<dbReference type="Gene3D" id="3.20.20.70">
    <property type="entry name" value="Aldolase class I"/>
    <property type="match status" value="1"/>
</dbReference>
<dbReference type="Proteomes" id="UP000719942">
    <property type="component" value="Unassembled WGS sequence"/>
</dbReference>
<organism evidence="5 6">
    <name type="scientific">Caproiciproducens faecalis</name>
    <dbReference type="NCBI Taxonomy" id="2820301"/>
    <lineage>
        <taxon>Bacteria</taxon>
        <taxon>Bacillati</taxon>
        <taxon>Bacillota</taxon>
        <taxon>Clostridia</taxon>
        <taxon>Eubacteriales</taxon>
        <taxon>Acutalibacteraceae</taxon>
        <taxon>Caproiciproducens</taxon>
    </lineage>
</organism>
<evidence type="ECO:0000256" key="1">
    <source>
        <dbReference type="ARBA" id="ARBA00001947"/>
    </source>
</evidence>
<evidence type="ECO:0000313" key="6">
    <source>
        <dbReference type="Proteomes" id="UP000719942"/>
    </source>
</evidence>
<accession>A0ABS7DNY2</accession>
<comment type="cofactor">
    <cofactor evidence="1">
        <name>Zn(2+)</name>
        <dbReference type="ChEBI" id="CHEBI:29105"/>
    </cofactor>
</comment>
<name>A0ABS7DNY2_9FIRM</name>
<evidence type="ECO:0000256" key="2">
    <source>
        <dbReference type="ARBA" id="ARBA00022723"/>
    </source>
</evidence>
<gene>
    <name evidence="5" type="primary">fba</name>
    <name evidence="5" type="ORF">J5W02_09350</name>
</gene>
<dbReference type="NCBIfam" id="TIGR00167">
    <property type="entry name" value="cbbA"/>
    <property type="match status" value="1"/>
</dbReference>
<dbReference type="EMBL" id="JAGFNZ010000003">
    <property type="protein sequence ID" value="MBW7573019.1"/>
    <property type="molecule type" value="Genomic_DNA"/>
</dbReference>
<dbReference type="PIRSF" id="PIRSF001359">
    <property type="entry name" value="F_bP_aldolase_II"/>
    <property type="match status" value="1"/>
</dbReference>
<keyword evidence="6" id="KW-1185">Reference proteome</keyword>
<dbReference type="PANTHER" id="PTHR30304">
    <property type="entry name" value="D-TAGATOSE-1,6-BISPHOSPHATE ALDOLASE"/>
    <property type="match status" value="1"/>
</dbReference>
<comment type="caution">
    <text evidence="5">The sequence shown here is derived from an EMBL/GenBank/DDBJ whole genome shotgun (WGS) entry which is preliminary data.</text>
</comment>
<dbReference type="Pfam" id="PF01116">
    <property type="entry name" value="F_bP_aldolase"/>
    <property type="match status" value="1"/>
</dbReference>
<dbReference type="PROSITE" id="PS00806">
    <property type="entry name" value="ALDOLASE_CLASS_II_2"/>
    <property type="match status" value="1"/>
</dbReference>
<dbReference type="PANTHER" id="PTHR30304:SF0">
    <property type="entry name" value="D-TAGATOSE-1,6-BISPHOSPHATE ALDOLASE SUBUNIT GATY-RELATED"/>
    <property type="match status" value="1"/>
</dbReference>
<keyword evidence="3" id="KW-0862">Zinc</keyword>
<dbReference type="EC" id="4.1.2.13" evidence="5"/>
<proteinExistence type="predicted"/>
<dbReference type="PROSITE" id="PS00602">
    <property type="entry name" value="ALDOLASE_CLASS_II_1"/>
    <property type="match status" value="1"/>
</dbReference>
<keyword evidence="2" id="KW-0479">Metal-binding</keyword>
<dbReference type="InterPro" id="IPR013785">
    <property type="entry name" value="Aldolase_TIM"/>
</dbReference>
<sequence>MPLVTTRDILLDARRGGYAVAAFNIENMEMAQAVIQTATEMRSPVIIQTTPGTVNYAGFDMLRAMVAVEAAKTDMPVAVHLDHGDSYERCAAALNSGYTSVMIDGSKLPYEENIAVTKAVVDLAAKMSVDVEGELGTVGGKEDTHEVKAGEDIYTNPEQAKDFAERTGVHSLAVAIGTAHGFYKGEPKLDFDRLQKIIELVNVPIVLHGASGVPDEAVRHAVGLGVCKVNFATELRAALTKGVREALRDEAVYDPKVFMKLGKKQVAETVKHKILVCGCDNRA</sequence>
<dbReference type="InterPro" id="IPR000771">
    <property type="entry name" value="FBA_II"/>
</dbReference>